<accession>A0A0B4XG33</accession>
<dbReference type="AlphaFoldDB" id="A0A0B4XG33"/>
<protein>
    <submittedName>
        <fullName evidence="1">Uncharacterized protein</fullName>
    </submittedName>
</protein>
<dbReference type="KEGG" id="rga:RGR602_PC02008"/>
<dbReference type="HOGENOM" id="CLU_3065469_0_0_5"/>
<dbReference type="Proteomes" id="UP000031368">
    <property type="component" value="Plasmid pRgalR602c"/>
</dbReference>
<evidence type="ECO:0000313" key="1">
    <source>
        <dbReference type="EMBL" id="AJD46031.1"/>
    </source>
</evidence>
<organism evidence="1 2">
    <name type="scientific">Rhizobium gallicum bv. gallicum R602sp</name>
    <dbReference type="NCBI Taxonomy" id="1041138"/>
    <lineage>
        <taxon>Bacteria</taxon>
        <taxon>Pseudomonadati</taxon>
        <taxon>Pseudomonadota</taxon>
        <taxon>Alphaproteobacteria</taxon>
        <taxon>Hyphomicrobiales</taxon>
        <taxon>Rhizobiaceae</taxon>
        <taxon>Rhizobium/Agrobacterium group</taxon>
        <taxon>Rhizobium</taxon>
    </lineage>
</organism>
<geneLocation type="plasmid" evidence="1 2">
    <name>pRgalR602c</name>
</geneLocation>
<proteinExistence type="predicted"/>
<dbReference type="EMBL" id="CP006880">
    <property type="protein sequence ID" value="AJD46031.1"/>
    <property type="molecule type" value="Genomic_DNA"/>
</dbReference>
<sequence length="53" mass="5678">MLRRPIAPLPSKLTGLTLAGVIKPWFRPAQVGQSRKPMMSATVMLAMTSLGGI</sequence>
<keyword evidence="1" id="KW-0614">Plasmid</keyword>
<reference evidence="1 2" key="1">
    <citation type="submission" date="2013-11" db="EMBL/GenBank/DDBJ databases">
        <title>Complete genome sequence of Rhizobium gallicum bv. gallicum R602.</title>
        <authorList>
            <person name="Bustos P."/>
            <person name="Santamaria R.I."/>
            <person name="Lozano L."/>
            <person name="Acosta J.L."/>
            <person name="Ormeno-Orrillo E."/>
            <person name="Rogel M.A."/>
            <person name="Romero D."/>
            <person name="Cevallos M.A."/>
            <person name="Martinez-Romero E."/>
            <person name="Gonzalez V."/>
        </authorList>
    </citation>
    <scope>NUCLEOTIDE SEQUENCE [LARGE SCALE GENOMIC DNA]</scope>
    <source>
        <strain evidence="1 2">R602</strain>
        <plasmid evidence="1 2">pRgalR602c</plasmid>
    </source>
</reference>
<name>A0A0B4XG33_9HYPH</name>
<keyword evidence="2" id="KW-1185">Reference proteome</keyword>
<gene>
    <name evidence="1" type="ORF">RGR602_PC02008</name>
</gene>
<evidence type="ECO:0000313" key="2">
    <source>
        <dbReference type="Proteomes" id="UP000031368"/>
    </source>
</evidence>